<dbReference type="AlphaFoldDB" id="X0UR32"/>
<organism evidence="3">
    <name type="scientific">marine sediment metagenome</name>
    <dbReference type="NCBI Taxonomy" id="412755"/>
    <lineage>
        <taxon>unclassified sequences</taxon>
        <taxon>metagenomes</taxon>
        <taxon>ecological metagenomes</taxon>
    </lineage>
</organism>
<protein>
    <recommendedName>
        <fullName evidence="2">PNPLA domain-containing protein</fullName>
    </recommendedName>
</protein>
<proteinExistence type="predicted"/>
<dbReference type="EMBL" id="BARS01023146">
    <property type="protein sequence ID" value="GAG08145.1"/>
    <property type="molecule type" value="Genomic_DNA"/>
</dbReference>
<feature type="domain" description="PNPLA" evidence="2">
    <location>
        <begin position="2"/>
        <end position="43"/>
    </location>
</feature>
<dbReference type="SUPFAM" id="SSF52151">
    <property type="entry name" value="FabD/lysophospholipase-like"/>
    <property type="match status" value="1"/>
</dbReference>
<feature type="non-terminal residue" evidence="3">
    <location>
        <position position="1"/>
    </location>
</feature>
<sequence>DLDIYRYIVASCAIPALFKPVRFSDELVCVDGSAIDNCLLTPAVKAGATEIVLIVLTEKPVTSNVNPDDLFDVIGAVTDGTLTHSVTRDLKLTEARNHLPGFKQIKVQLIRPARRVPIELFDWTAEQAREAFDMGTVDALNMETVIDEPKTSSDS</sequence>
<comment type="caution">
    <text evidence="3">The sequence shown here is derived from an EMBL/GenBank/DDBJ whole genome shotgun (WGS) entry which is preliminary data.</text>
</comment>
<reference evidence="3" key="1">
    <citation type="journal article" date="2014" name="Front. Microbiol.">
        <title>High frequency of phylogenetically diverse reductive dehalogenase-homologous genes in deep subseafloor sedimentary metagenomes.</title>
        <authorList>
            <person name="Kawai M."/>
            <person name="Futagami T."/>
            <person name="Toyoda A."/>
            <person name="Takaki Y."/>
            <person name="Nishi S."/>
            <person name="Hori S."/>
            <person name="Arai W."/>
            <person name="Tsubouchi T."/>
            <person name="Morono Y."/>
            <person name="Uchiyama I."/>
            <person name="Ito T."/>
            <person name="Fujiyama A."/>
            <person name="Inagaki F."/>
            <person name="Takami H."/>
        </authorList>
    </citation>
    <scope>NUCLEOTIDE SEQUENCE</scope>
    <source>
        <strain evidence="3">Expedition CK06-06</strain>
    </source>
</reference>
<name>X0UR32_9ZZZZ</name>
<evidence type="ECO:0000313" key="3">
    <source>
        <dbReference type="EMBL" id="GAG08145.1"/>
    </source>
</evidence>
<accession>X0UR32</accession>
<dbReference type="InterPro" id="IPR016035">
    <property type="entry name" value="Acyl_Trfase/lysoPLipase"/>
</dbReference>
<dbReference type="Gene3D" id="3.40.1090.10">
    <property type="entry name" value="Cytosolic phospholipase A2 catalytic domain"/>
    <property type="match status" value="1"/>
</dbReference>
<gene>
    <name evidence="3" type="ORF">S01H1_36888</name>
</gene>
<evidence type="ECO:0000256" key="1">
    <source>
        <dbReference type="ARBA" id="ARBA00023098"/>
    </source>
</evidence>
<evidence type="ECO:0000259" key="2">
    <source>
        <dbReference type="Pfam" id="PF01734"/>
    </source>
</evidence>
<dbReference type="GO" id="GO:0006629">
    <property type="term" value="P:lipid metabolic process"/>
    <property type="evidence" value="ECO:0007669"/>
    <property type="project" value="UniProtKB-KW"/>
</dbReference>
<dbReference type="InterPro" id="IPR002641">
    <property type="entry name" value="PNPLA_dom"/>
</dbReference>
<dbReference type="Pfam" id="PF01734">
    <property type="entry name" value="Patatin"/>
    <property type="match status" value="1"/>
</dbReference>
<keyword evidence="1" id="KW-0443">Lipid metabolism</keyword>